<feature type="region of interest" description="Disordered" evidence="1">
    <location>
        <begin position="32"/>
        <end position="90"/>
    </location>
</feature>
<name>A0AAE0BDU6_9CHLO</name>
<gene>
    <name evidence="2" type="ORF">CYMTET_54982</name>
</gene>
<keyword evidence="3" id="KW-1185">Reference proteome</keyword>
<feature type="compositionally biased region" description="Acidic residues" evidence="1">
    <location>
        <begin position="55"/>
        <end position="65"/>
    </location>
</feature>
<protein>
    <submittedName>
        <fullName evidence="2">Uncharacterized protein</fullName>
    </submittedName>
</protein>
<feature type="compositionally biased region" description="Polar residues" evidence="1">
    <location>
        <begin position="36"/>
        <end position="46"/>
    </location>
</feature>
<comment type="caution">
    <text evidence="2">The sequence shown here is derived from an EMBL/GenBank/DDBJ whole genome shotgun (WGS) entry which is preliminary data.</text>
</comment>
<dbReference type="AlphaFoldDB" id="A0AAE0BDU6"/>
<reference evidence="2 3" key="1">
    <citation type="journal article" date="2015" name="Genome Biol. Evol.">
        <title>Comparative Genomics of a Bacterivorous Green Alga Reveals Evolutionary Causalities and Consequences of Phago-Mixotrophic Mode of Nutrition.</title>
        <authorList>
            <person name="Burns J.A."/>
            <person name="Paasch A."/>
            <person name="Narechania A."/>
            <person name="Kim E."/>
        </authorList>
    </citation>
    <scope>NUCLEOTIDE SEQUENCE [LARGE SCALE GENOMIC DNA]</scope>
    <source>
        <strain evidence="2 3">PLY_AMNH</strain>
    </source>
</reference>
<organism evidence="2 3">
    <name type="scientific">Cymbomonas tetramitiformis</name>
    <dbReference type="NCBI Taxonomy" id="36881"/>
    <lineage>
        <taxon>Eukaryota</taxon>
        <taxon>Viridiplantae</taxon>
        <taxon>Chlorophyta</taxon>
        <taxon>Pyramimonadophyceae</taxon>
        <taxon>Pyramimonadales</taxon>
        <taxon>Pyramimonadaceae</taxon>
        <taxon>Cymbomonas</taxon>
    </lineage>
</organism>
<evidence type="ECO:0000313" key="3">
    <source>
        <dbReference type="Proteomes" id="UP001190700"/>
    </source>
</evidence>
<evidence type="ECO:0000256" key="1">
    <source>
        <dbReference type="SAM" id="MobiDB-lite"/>
    </source>
</evidence>
<evidence type="ECO:0000313" key="2">
    <source>
        <dbReference type="EMBL" id="KAK3234776.1"/>
    </source>
</evidence>
<dbReference type="Proteomes" id="UP001190700">
    <property type="component" value="Unassembled WGS sequence"/>
</dbReference>
<dbReference type="EMBL" id="LGRX02035462">
    <property type="protein sequence ID" value="KAK3234776.1"/>
    <property type="molecule type" value="Genomic_DNA"/>
</dbReference>
<proteinExistence type="predicted"/>
<accession>A0AAE0BDU6</accession>
<sequence>MAAAAEAAEVKLQSALEMLNLGLSHGVFTSAERNNEQGVQSASANRASDKRAREESDENEEEEQADPGLFEDAGEVATTGPKPASKNVKGAQVEWTYLSSSARNPDAASGQPGGGSINASLFLIMEGMNRQVF</sequence>